<sequence>MKIKVLVLVLVLVTTMTTDDDGDGGRLAKNTSPTVDPHSRKARSRKGDALHYLPLLVDDTPTKQGPKEDADL</sequence>
<proteinExistence type="predicted"/>
<dbReference type="EMBL" id="KZ821736">
    <property type="protein sequence ID" value="PYH77775.1"/>
    <property type="molecule type" value="Genomic_DNA"/>
</dbReference>
<dbReference type="VEuPathDB" id="FungiDB:BO82DRAFT_405805"/>
<feature type="chain" id="PRO_5016438793" evidence="2">
    <location>
        <begin position="19"/>
        <end position="72"/>
    </location>
</feature>
<dbReference type="RefSeq" id="XP_025487975.1">
    <property type="nucleotide sequence ID" value="XM_025639521.1"/>
</dbReference>
<organism evidence="3 4">
    <name type="scientific">Aspergillus uvarum CBS 121591</name>
    <dbReference type="NCBI Taxonomy" id="1448315"/>
    <lineage>
        <taxon>Eukaryota</taxon>
        <taxon>Fungi</taxon>
        <taxon>Dikarya</taxon>
        <taxon>Ascomycota</taxon>
        <taxon>Pezizomycotina</taxon>
        <taxon>Eurotiomycetes</taxon>
        <taxon>Eurotiomycetidae</taxon>
        <taxon>Eurotiales</taxon>
        <taxon>Aspergillaceae</taxon>
        <taxon>Aspergillus</taxon>
        <taxon>Aspergillus subgen. Circumdati</taxon>
    </lineage>
</organism>
<evidence type="ECO:0000313" key="3">
    <source>
        <dbReference type="EMBL" id="PYH77775.1"/>
    </source>
</evidence>
<dbReference type="AlphaFoldDB" id="A0A319BYH2"/>
<keyword evidence="2" id="KW-0732">Signal</keyword>
<evidence type="ECO:0000313" key="4">
    <source>
        <dbReference type="Proteomes" id="UP000248340"/>
    </source>
</evidence>
<reference evidence="3 4" key="1">
    <citation type="submission" date="2016-12" db="EMBL/GenBank/DDBJ databases">
        <title>The genomes of Aspergillus section Nigri reveals drivers in fungal speciation.</title>
        <authorList>
            <consortium name="DOE Joint Genome Institute"/>
            <person name="Vesth T.C."/>
            <person name="Nybo J."/>
            <person name="Theobald S."/>
            <person name="Brandl J."/>
            <person name="Frisvad J.C."/>
            <person name="Nielsen K.F."/>
            <person name="Lyhne E.K."/>
            <person name="Kogle M.E."/>
            <person name="Kuo A."/>
            <person name="Riley R."/>
            <person name="Clum A."/>
            <person name="Nolan M."/>
            <person name="Lipzen A."/>
            <person name="Salamov A."/>
            <person name="Henrissat B."/>
            <person name="Wiebenga A."/>
            <person name="De Vries R.P."/>
            <person name="Grigoriev I.V."/>
            <person name="Mortensen U.H."/>
            <person name="Andersen M.R."/>
            <person name="Baker S.E."/>
        </authorList>
    </citation>
    <scope>NUCLEOTIDE SEQUENCE [LARGE SCALE GENOMIC DNA]</scope>
    <source>
        <strain evidence="3 4">CBS 121591</strain>
    </source>
</reference>
<dbReference type="Proteomes" id="UP000248340">
    <property type="component" value="Unassembled WGS sequence"/>
</dbReference>
<keyword evidence="4" id="KW-1185">Reference proteome</keyword>
<name>A0A319BYH2_9EURO</name>
<dbReference type="GeneID" id="37142263"/>
<gene>
    <name evidence="3" type="ORF">BO82DRAFT_405805</name>
</gene>
<evidence type="ECO:0000256" key="2">
    <source>
        <dbReference type="SAM" id="SignalP"/>
    </source>
</evidence>
<feature type="region of interest" description="Disordered" evidence="1">
    <location>
        <begin position="17"/>
        <end position="51"/>
    </location>
</feature>
<evidence type="ECO:0000256" key="1">
    <source>
        <dbReference type="SAM" id="MobiDB-lite"/>
    </source>
</evidence>
<feature type="signal peptide" evidence="2">
    <location>
        <begin position="1"/>
        <end position="18"/>
    </location>
</feature>
<protein>
    <submittedName>
        <fullName evidence="3">Uncharacterized protein</fullName>
    </submittedName>
</protein>
<accession>A0A319BYH2</accession>